<reference evidence="1" key="1">
    <citation type="submission" date="2013-07" db="EMBL/GenBank/DDBJ databases">
        <title>The genome of Eucalyptus grandis.</title>
        <authorList>
            <person name="Schmutz J."/>
            <person name="Hayes R."/>
            <person name="Myburg A."/>
            <person name="Tuskan G."/>
            <person name="Grattapaglia D."/>
            <person name="Rokhsar D.S."/>
        </authorList>
    </citation>
    <scope>NUCLEOTIDE SEQUENCE</scope>
    <source>
        <tissue evidence="1">Leaf extractions</tissue>
    </source>
</reference>
<dbReference type="PANTHER" id="PTHR17985:SF16">
    <property type="entry name" value="TRANSPORT_GOLGI ORGANIZATION-LIKE PROTEIN (DUF833)"/>
    <property type="match status" value="1"/>
</dbReference>
<organism evidence="1">
    <name type="scientific">Eucalyptus grandis</name>
    <name type="common">Flooded gum</name>
    <dbReference type="NCBI Taxonomy" id="71139"/>
    <lineage>
        <taxon>Eukaryota</taxon>
        <taxon>Viridiplantae</taxon>
        <taxon>Streptophyta</taxon>
        <taxon>Embryophyta</taxon>
        <taxon>Tracheophyta</taxon>
        <taxon>Spermatophyta</taxon>
        <taxon>Magnoliopsida</taxon>
        <taxon>eudicotyledons</taxon>
        <taxon>Gunneridae</taxon>
        <taxon>Pentapetalae</taxon>
        <taxon>rosids</taxon>
        <taxon>malvids</taxon>
        <taxon>Myrtales</taxon>
        <taxon>Myrtaceae</taxon>
        <taxon>Myrtoideae</taxon>
        <taxon>Eucalypteae</taxon>
        <taxon>Eucalyptus</taxon>
    </lineage>
</organism>
<dbReference type="EMBL" id="KK198761">
    <property type="protein sequence ID" value="KCW55675.1"/>
    <property type="molecule type" value="Genomic_DNA"/>
</dbReference>
<evidence type="ECO:0000313" key="1">
    <source>
        <dbReference type="EMBL" id="KCW55675.1"/>
    </source>
</evidence>
<dbReference type="KEGG" id="egr:104419037"/>
<dbReference type="InterPro" id="IPR008551">
    <property type="entry name" value="TANGO2"/>
</dbReference>
<dbReference type="OrthoDB" id="191601at2759"/>
<dbReference type="InParanoid" id="A0A059AQH0"/>
<sequence length="268" mass="30191">MCIALFLWQAHPLYPFFLLHNRDEYHSRPTEPVAWWDNGEILGGRDGLAGGAWLACSRDGKIAFVTNVREVAKGPRLKSRGDLPVRFLESKMNPTEFAEEIVREAHQYSGFNLILVDLSSKSMIYVTNRPKDDKVLISEVPPGIHMLSNASLDTPWPKAVLLRSNFEKFVEKYGAGELPAEDLANKLMTDTTKADKTTLPGIYSVEFEYSLSSIFVQTNTKEGCYGTRSISAVSVKTSGEVAFYEKYLEGESWKEHTVSYMMERMGTI</sequence>
<dbReference type="AlphaFoldDB" id="A0A059AQH0"/>
<dbReference type="OMA" id="STMVYVF"/>
<dbReference type="Gramene" id="KCW55675">
    <property type="protein sequence ID" value="KCW55675"/>
    <property type="gene ID" value="EUGRSUZ_I01526"/>
</dbReference>
<dbReference type="FunCoup" id="A0A059AQH0">
    <property type="interactions" value="997"/>
</dbReference>
<dbReference type="eggNOG" id="KOG2342">
    <property type="taxonomic scope" value="Eukaryota"/>
</dbReference>
<name>A0A059AQH0_EUCGR</name>
<protein>
    <recommendedName>
        <fullName evidence="2">Transport and Golgi organization protein 2 homolog</fullName>
    </recommendedName>
</protein>
<evidence type="ECO:0008006" key="2">
    <source>
        <dbReference type="Google" id="ProtNLM"/>
    </source>
</evidence>
<accession>A0A059AQH0</accession>
<gene>
    <name evidence="1" type="ORF">EUGRSUZ_I01526</name>
</gene>
<dbReference type="Pfam" id="PF05742">
    <property type="entry name" value="TANGO2"/>
    <property type="match status" value="1"/>
</dbReference>
<dbReference type="PANTHER" id="PTHR17985">
    <property type="entry name" value="SER/THR-RICH PROTEIN T10 IN DGCR REGION"/>
    <property type="match status" value="1"/>
</dbReference>
<proteinExistence type="predicted"/>